<dbReference type="Pfam" id="PF13668">
    <property type="entry name" value="Ferritin_2"/>
    <property type="match status" value="1"/>
</dbReference>
<reference evidence="2" key="1">
    <citation type="submission" date="2017-06" db="EMBL/GenBank/DDBJ databases">
        <authorList>
            <person name="Varghese N."/>
            <person name="Submissions S."/>
        </authorList>
    </citation>
    <scope>NUCLEOTIDE SEQUENCE [LARGE SCALE GENOMIC DNA]</scope>
    <source>
        <strain evidence="2">DSM 28041</strain>
    </source>
</reference>
<dbReference type="InterPro" id="IPR009078">
    <property type="entry name" value="Ferritin-like_SF"/>
</dbReference>
<keyword evidence="2" id="KW-1185">Reference proteome</keyword>
<gene>
    <name evidence="1" type="ORF">SAMN06269173_106261</name>
</gene>
<protein>
    <submittedName>
        <fullName evidence="1">Ferritin-like domain-containing protein</fullName>
    </submittedName>
</protein>
<dbReference type="RefSeq" id="WP_089333319.1">
    <property type="nucleotide sequence ID" value="NZ_FZNS01000006.1"/>
</dbReference>
<name>A0A238Z1B2_9BACT</name>
<evidence type="ECO:0000313" key="1">
    <source>
        <dbReference type="EMBL" id="SNR77147.1"/>
    </source>
</evidence>
<dbReference type="AlphaFoldDB" id="A0A238Z1B2"/>
<accession>A0A238Z1B2</accession>
<dbReference type="EMBL" id="FZNS01000006">
    <property type="protein sequence ID" value="SNR77147.1"/>
    <property type="molecule type" value="Genomic_DNA"/>
</dbReference>
<proteinExistence type="predicted"/>
<evidence type="ECO:0000313" key="2">
    <source>
        <dbReference type="Proteomes" id="UP000198310"/>
    </source>
</evidence>
<organism evidence="1 2">
    <name type="scientific">Hymenobacter mucosus</name>
    <dbReference type="NCBI Taxonomy" id="1411120"/>
    <lineage>
        <taxon>Bacteria</taxon>
        <taxon>Pseudomonadati</taxon>
        <taxon>Bacteroidota</taxon>
        <taxon>Cytophagia</taxon>
        <taxon>Cytophagales</taxon>
        <taxon>Hymenobacteraceae</taxon>
        <taxon>Hymenobacter</taxon>
    </lineage>
</organism>
<dbReference type="Proteomes" id="UP000198310">
    <property type="component" value="Unassembled WGS sequence"/>
</dbReference>
<dbReference type="SUPFAM" id="SSF47240">
    <property type="entry name" value="Ferritin-like"/>
    <property type="match status" value="1"/>
</dbReference>
<sequence>MDLFKIISAIEKVDPEVYERLDSRRRVFKHFGMAGKAVTAAVLPGLVSGIFQRAYGQTTSLSPDIVAVLNLALSLEYLEFYFYDKGLNTPGLIAPADRPAFETIRNDESGHIKVLRGALGNAAIPDPTAAAFDYSGGRGSMTGPFAPALVNDYALYLGSSQAFVDTGVRAYKGGAPTLMPNPDLLEAALNIHSVEARHSSHVRTIRRGLSASQSGQAATTIAGDLANLSGKTGRPKNWVSGIENGGPSPSTDPSTAPVYNAGVPASGGPTDLFFPAESNITQANVNIMTNTTGVTMTMDAATEAFDEPLDPATVKSIARNFVVPSSGLFV</sequence>